<accession>A0ABS2YA94</accession>
<evidence type="ECO:0000256" key="4">
    <source>
        <dbReference type="ARBA" id="ARBA00022454"/>
    </source>
</evidence>
<evidence type="ECO:0000313" key="9">
    <source>
        <dbReference type="Proteomes" id="UP001166093"/>
    </source>
</evidence>
<keyword evidence="4" id="KW-0158">Chromosome</keyword>
<evidence type="ECO:0000313" key="8">
    <source>
        <dbReference type="EMBL" id="MBN3282862.1"/>
    </source>
</evidence>
<feature type="non-terminal residue" evidence="8">
    <location>
        <position position="309"/>
    </location>
</feature>
<evidence type="ECO:0000259" key="6">
    <source>
        <dbReference type="Pfam" id="PF18581"/>
    </source>
</evidence>
<proteinExistence type="inferred from homology"/>
<dbReference type="InterPro" id="IPR040560">
    <property type="entry name" value="SYCP2_SLD"/>
</dbReference>
<dbReference type="PANTHER" id="PTHR15607">
    <property type="entry name" value="SYNAPTONEMAL COMPLEX PROTEIN-RELATED"/>
    <property type="match status" value="1"/>
</dbReference>
<evidence type="ECO:0000256" key="3">
    <source>
        <dbReference type="ARBA" id="ARBA00007960"/>
    </source>
</evidence>
<comment type="similarity">
    <text evidence="3">Belongs to the SYCP2 family.</text>
</comment>
<evidence type="ECO:0000259" key="7">
    <source>
        <dbReference type="Pfam" id="PF18584"/>
    </source>
</evidence>
<dbReference type="Proteomes" id="UP001166093">
    <property type="component" value="Unassembled WGS sequence"/>
</dbReference>
<name>A0ABS2YA94_POLSP</name>
<protein>
    <submittedName>
        <fullName evidence="8">SYCP2 protein</fullName>
    </submittedName>
</protein>
<reference evidence="8" key="1">
    <citation type="journal article" date="2021" name="Cell">
        <title>Tracing the genetic footprints of vertebrate landing in non-teleost ray-finned fishes.</title>
        <authorList>
            <person name="Bi X."/>
            <person name="Wang K."/>
            <person name="Yang L."/>
            <person name="Pan H."/>
            <person name="Jiang H."/>
            <person name="Wei Q."/>
            <person name="Fang M."/>
            <person name="Yu H."/>
            <person name="Zhu C."/>
            <person name="Cai Y."/>
            <person name="He Y."/>
            <person name="Gan X."/>
            <person name="Zeng H."/>
            <person name="Yu D."/>
            <person name="Zhu Y."/>
            <person name="Jiang H."/>
            <person name="Qiu Q."/>
            <person name="Yang H."/>
            <person name="Zhang Y.E."/>
            <person name="Wang W."/>
            <person name="Zhu M."/>
            <person name="He S."/>
            <person name="Zhang G."/>
        </authorList>
    </citation>
    <scope>NUCLEOTIDE SEQUENCE</scope>
    <source>
        <strain evidence="8">Pddl_001</strain>
    </source>
</reference>
<dbReference type="EMBL" id="JAAWVQ010121367">
    <property type="protein sequence ID" value="MBN3282862.1"/>
    <property type="molecule type" value="Genomic_DNA"/>
</dbReference>
<comment type="caution">
    <text evidence="8">The sequence shown here is derived from an EMBL/GenBank/DDBJ whole genome shotgun (WGS) entry which is preliminary data.</text>
</comment>
<organism evidence="8 9">
    <name type="scientific">Polyodon spathula</name>
    <name type="common">North American paddlefish</name>
    <name type="synonym">Squalus spathula</name>
    <dbReference type="NCBI Taxonomy" id="7913"/>
    <lineage>
        <taxon>Eukaryota</taxon>
        <taxon>Metazoa</taxon>
        <taxon>Chordata</taxon>
        <taxon>Craniata</taxon>
        <taxon>Vertebrata</taxon>
        <taxon>Euteleostomi</taxon>
        <taxon>Actinopterygii</taxon>
        <taxon>Chondrostei</taxon>
        <taxon>Acipenseriformes</taxon>
        <taxon>Polyodontidae</taxon>
        <taxon>Polyodon</taxon>
    </lineage>
</organism>
<keyword evidence="5" id="KW-0539">Nucleus</keyword>
<feature type="non-terminal residue" evidence="8">
    <location>
        <position position="1"/>
    </location>
</feature>
<evidence type="ECO:0000256" key="5">
    <source>
        <dbReference type="ARBA" id="ARBA00023242"/>
    </source>
</evidence>
<dbReference type="Pfam" id="PF18584">
    <property type="entry name" value="SYCP2_SLD"/>
    <property type="match status" value="1"/>
</dbReference>
<feature type="domain" description="Synaptonemal complex protein 2 armadillo-repeat-like" evidence="6">
    <location>
        <begin position="1"/>
        <end position="88"/>
    </location>
</feature>
<dbReference type="InterPro" id="IPR041322">
    <property type="entry name" value="SYCP2_ARLD"/>
</dbReference>
<evidence type="ECO:0000256" key="2">
    <source>
        <dbReference type="ARBA" id="ARBA00004286"/>
    </source>
</evidence>
<dbReference type="PANTHER" id="PTHR15607:SF12">
    <property type="entry name" value="SYNAPTONEMAL COMPLEX PROTEIN 2"/>
    <property type="match status" value="1"/>
</dbReference>
<feature type="domain" description="Synaptonemal complex protein 2 Spt16M-like" evidence="7">
    <location>
        <begin position="180"/>
        <end position="293"/>
    </location>
</feature>
<keyword evidence="9" id="KW-1185">Reference proteome</keyword>
<dbReference type="InterPro" id="IPR024835">
    <property type="entry name" value="SYCP2-like"/>
</dbReference>
<gene>
    <name evidence="8" type="primary">Sycp2</name>
    <name evidence="8" type="ORF">GTO93_0018825</name>
</gene>
<evidence type="ECO:0000256" key="1">
    <source>
        <dbReference type="ARBA" id="ARBA00004123"/>
    </source>
</evidence>
<dbReference type="Pfam" id="PF18581">
    <property type="entry name" value="SYCP2_ARLD"/>
    <property type="match status" value="1"/>
</dbReference>
<comment type="subcellular location">
    <subcellularLocation>
        <location evidence="2">Chromosome</location>
    </subcellularLocation>
    <subcellularLocation>
        <location evidence="1">Nucleus</location>
    </subcellularLocation>
</comment>
<sequence>MVQWFEKARDIWVEGGQLKSEALLNLTEDFFDALMVVYENSSEGKKQVVGSFLHRTGELIADSGVHITIQQEAVRKLNMILGEIPKEDKTQILSSGKLLCVMNRLGKRILIGGDYDLQVAITEALCRMTTGKQRQELADQWFTMEFVANAFKGIKDSEFETDCRKFLNLVNGMLGDRRSVYTYPCLKVFLDEHELLMPADDKLQDFWIDFNVGSQSITFYISPDDNEEENQWETVSLPEDEVEKYLVEEKDGNNLLRVSMKHPLNVSGKEGSQIQIYFSAALNIVEAIRNVYGATKAKVSFTALTFWGH</sequence>